<feature type="coiled-coil region" evidence="1">
    <location>
        <begin position="125"/>
        <end position="163"/>
    </location>
</feature>
<reference evidence="3" key="1">
    <citation type="submission" date="2016-11" db="EMBL/GenBank/DDBJ databases">
        <authorList>
            <person name="Varghese N."/>
            <person name="Submissions S."/>
        </authorList>
    </citation>
    <scope>NUCLEOTIDE SEQUENCE [LARGE SCALE GENOMIC DNA]</scope>
    <source>
        <strain evidence="3">DSM 17963</strain>
    </source>
</reference>
<evidence type="ECO:0000256" key="1">
    <source>
        <dbReference type="SAM" id="Coils"/>
    </source>
</evidence>
<sequence length="342" mass="39670">MINQINSMKFLKIIFLIVLFFQNLLSFSQTENEMEAIAKYQLGEEAYSNNEYDKALAYLEQAKTIIGSKPKLLYLEIMVEMDKGFSSSDRVKHILKKIEAFEKSSGIDSYSQDKKMAVAKNKILLKEKLNDMMLEEQKLAAQKQELEDNIKKGKANFERFTIDDLPMGQTIEEFQKQYPNILPENYKMSKTKWESGTEADLIYACHSKSIGFENKENFLLPYNSSTGAPIYDTTIHLVLVKNGRVVGFQKTIFYYNSKGQGTLTFSEATAEVTKYVEKFKADFESYGNKSTDAIPYYDYQNQWSWAISDTKGVHLYSDNYVDEKNQKRWKSSLTLRVFKDYK</sequence>
<dbReference type="STRING" id="370979.SAMN05443663_11026"/>
<organism evidence="2 3">
    <name type="scientific">Flavobacterium defluvii</name>
    <dbReference type="NCBI Taxonomy" id="370979"/>
    <lineage>
        <taxon>Bacteria</taxon>
        <taxon>Pseudomonadati</taxon>
        <taxon>Bacteroidota</taxon>
        <taxon>Flavobacteriia</taxon>
        <taxon>Flavobacteriales</taxon>
        <taxon>Flavobacteriaceae</taxon>
        <taxon>Flavobacterium</taxon>
    </lineage>
</organism>
<name>A0A1M5V538_9FLAO</name>
<dbReference type="AlphaFoldDB" id="A0A1M5V538"/>
<protein>
    <submittedName>
        <fullName evidence="2">Uncharacterized protein</fullName>
    </submittedName>
</protein>
<evidence type="ECO:0000313" key="3">
    <source>
        <dbReference type="Proteomes" id="UP000184071"/>
    </source>
</evidence>
<dbReference type="RefSeq" id="WP_073417679.1">
    <property type="nucleotide sequence ID" value="NZ_FQWC01000010.1"/>
</dbReference>
<keyword evidence="3" id="KW-1185">Reference proteome</keyword>
<keyword evidence="1" id="KW-0175">Coiled coil</keyword>
<dbReference type="OrthoDB" id="1319527at2"/>
<dbReference type="EMBL" id="FQWC01000010">
    <property type="protein sequence ID" value="SHH70367.1"/>
    <property type="molecule type" value="Genomic_DNA"/>
</dbReference>
<accession>A0A1M5V538</accession>
<evidence type="ECO:0000313" key="2">
    <source>
        <dbReference type="EMBL" id="SHH70367.1"/>
    </source>
</evidence>
<dbReference type="Proteomes" id="UP000184071">
    <property type="component" value="Unassembled WGS sequence"/>
</dbReference>
<gene>
    <name evidence="2" type="ORF">SAMN05443663_11026</name>
</gene>
<proteinExistence type="predicted"/>